<keyword evidence="3" id="KW-0732">Signal</keyword>
<reference evidence="4 5" key="1">
    <citation type="submission" date="2020-01" db="EMBL/GenBank/DDBJ databases">
        <title>Draft genome sequence of Aspergillus lentulus IFM 60648.</title>
        <authorList>
            <person name="Takahashi H."/>
            <person name="Yaguchi T."/>
        </authorList>
    </citation>
    <scope>NUCLEOTIDE SEQUENCE [LARGE SCALE GENOMIC DNA]</scope>
    <source>
        <strain evidence="4 5">IFM 60648</strain>
    </source>
</reference>
<keyword evidence="2" id="KW-0812">Transmembrane</keyword>
<accession>A0ABQ1AGJ6</accession>
<dbReference type="PANTHER" id="PTHR31145">
    <property type="entry name" value="INTEGRAL MEMBRANE PROTEIN (AFU_ORTHOLOGUE AFUA_7G01610)"/>
    <property type="match status" value="1"/>
</dbReference>
<feature type="compositionally biased region" description="Polar residues" evidence="1">
    <location>
        <begin position="655"/>
        <end position="668"/>
    </location>
</feature>
<name>A0ABQ1AGJ6_ASPLE</name>
<feature type="transmembrane region" description="Helical" evidence="2">
    <location>
        <begin position="343"/>
        <end position="362"/>
    </location>
</feature>
<dbReference type="Proteomes" id="UP000465220">
    <property type="component" value="Unassembled WGS sequence"/>
</dbReference>
<proteinExistence type="predicted"/>
<feature type="region of interest" description="Disordered" evidence="1">
    <location>
        <begin position="707"/>
        <end position="737"/>
    </location>
</feature>
<keyword evidence="5" id="KW-1185">Reference proteome</keyword>
<evidence type="ECO:0000256" key="1">
    <source>
        <dbReference type="SAM" id="MobiDB-lite"/>
    </source>
</evidence>
<evidence type="ECO:0000256" key="2">
    <source>
        <dbReference type="SAM" id="Phobius"/>
    </source>
</evidence>
<feature type="transmembrane region" description="Helical" evidence="2">
    <location>
        <begin position="482"/>
        <end position="503"/>
    </location>
</feature>
<feature type="signal peptide" evidence="3">
    <location>
        <begin position="1"/>
        <end position="21"/>
    </location>
</feature>
<evidence type="ECO:0008006" key="6">
    <source>
        <dbReference type="Google" id="ProtNLM"/>
    </source>
</evidence>
<organism evidence="4 5">
    <name type="scientific">Aspergillus lentulus</name>
    <dbReference type="NCBI Taxonomy" id="293939"/>
    <lineage>
        <taxon>Eukaryota</taxon>
        <taxon>Fungi</taxon>
        <taxon>Dikarya</taxon>
        <taxon>Ascomycota</taxon>
        <taxon>Pezizomycotina</taxon>
        <taxon>Eurotiomycetes</taxon>
        <taxon>Eurotiomycetidae</taxon>
        <taxon>Eurotiales</taxon>
        <taxon>Aspergillaceae</taxon>
        <taxon>Aspergillus</taxon>
        <taxon>Aspergillus subgen. Fumigati</taxon>
    </lineage>
</organism>
<evidence type="ECO:0000256" key="3">
    <source>
        <dbReference type="SAM" id="SignalP"/>
    </source>
</evidence>
<keyword evidence="2" id="KW-0472">Membrane</keyword>
<feature type="transmembrane region" description="Helical" evidence="2">
    <location>
        <begin position="374"/>
        <end position="392"/>
    </location>
</feature>
<feature type="region of interest" description="Disordered" evidence="1">
    <location>
        <begin position="652"/>
        <end position="677"/>
    </location>
</feature>
<dbReference type="InterPro" id="IPR040241">
    <property type="entry name" value="TRP_Flc/Pkd2-like"/>
</dbReference>
<gene>
    <name evidence="4" type="ORF">IFM60648_06034</name>
</gene>
<feature type="transmembrane region" description="Helical" evidence="2">
    <location>
        <begin position="301"/>
        <end position="323"/>
    </location>
</feature>
<comment type="caution">
    <text evidence="4">The sequence shown here is derived from an EMBL/GenBank/DDBJ whole genome shotgun (WGS) entry which is preliminary data.</text>
</comment>
<sequence>MPPLRSCFLFILMLISPICQAAWVKKSRCGSSHPSAPSDSPFWIDSLHGTFDTFDASIVLSLSLLGVHNQSRFSCNDLNLTGFETDLRFHVLGLPVGQVDAFRSQCPLPITETLTPPEGLLFSQYELIYSLSHAHQLQTLAAEFSMKTHNGVELDCAGANITPEIGTTASAALTYTPAGVMVLVGIASWHRHFHKLGRNSPFEYSTARISHDPVREIIFDLTDYLRYIQFIFLAGSLSIEYPGFYQPIVGHLAWSSLLYWTGPINHGFSYAGVEDGMYVSNASYGLEYMAQMIGFPQVPDIMLDAFINLFILVSALILTLLTLRLITSNQLPPLSAMIRQAGWIILSMTLPFFSFPLLSYMSYEMILIGYLPNYHLTLVGVAMAVLVCSNYLNARQYEKEKEQSATSSTGLSLQDDQSTGSRELLRCFTFLPQAIQLLQGIMIGGLQNWGLVQLLVLGACEVIVLLHMILQPHSRFLFSKSIWCAAVRLLTLSLSIAFARRSSETEKQWIGYIILCLHAVIIFFGFLVDSAWQLFRAAWKRIDGKQTSSTDRADHAHALPRVTLTEFSPDARDHNAVYKLEHNCDKNGRLSSFRYPGPSGTFYRGFDDEDHHDNNNIMIPLSSAPADIKRNITGYSAFYRPPQPGIRKHVVEPDASSQESVSINSARGSSEEIYYHPDSARRRRDTLDELLEVPARDDVDYSVRESDFYYGRPTGDSAPPPTSIPLEDPGKEQTGRGTLYEWTYRTVARLKGSKPKEKGFQVVRPPRPT</sequence>
<feature type="transmembrane region" description="Helical" evidence="2">
    <location>
        <begin position="449"/>
        <end position="470"/>
    </location>
</feature>
<feature type="chain" id="PRO_5045510948" description="TRP C-terminal domain-containing protein" evidence="3">
    <location>
        <begin position="22"/>
        <end position="769"/>
    </location>
</feature>
<dbReference type="PANTHER" id="PTHR31145:SF8">
    <property type="entry name" value="INTEGRAL MEMBRANE PROTEIN (AFU_ORTHOLOGUE AFUA_2G17475)"/>
    <property type="match status" value="1"/>
</dbReference>
<evidence type="ECO:0000313" key="4">
    <source>
        <dbReference type="EMBL" id="GFF81475.1"/>
    </source>
</evidence>
<dbReference type="EMBL" id="BLKI01000034">
    <property type="protein sequence ID" value="GFF81475.1"/>
    <property type="molecule type" value="Genomic_DNA"/>
</dbReference>
<feature type="transmembrane region" description="Helical" evidence="2">
    <location>
        <begin position="509"/>
        <end position="532"/>
    </location>
</feature>
<evidence type="ECO:0000313" key="5">
    <source>
        <dbReference type="Proteomes" id="UP000465220"/>
    </source>
</evidence>
<keyword evidence="2" id="KW-1133">Transmembrane helix</keyword>
<protein>
    <recommendedName>
        <fullName evidence="6">TRP C-terminal domain-containing protein</fullName>
    </recommendedName>
</protein>